<protein>
    <submittedName>
        <fullName evidence="1">Serine/threonine protein kinase</fullName>
    </submittedName>
</protein>
<dbReference type="PANTHER" id="PTHR37171">
    <property type="entry name" value="SERINE/THREONINE-PROTEIN KINASE YRZF-RELATED"/>
    <property type="match status" value="1"/>
</dbReference>
<evidence type="ECO:0000313" key="1">
    <source>
        <dbReference type="EMBL" id="TKD72070.1"/>
    </source>
</evidence>
<dbReference type="OrthoDB" id="529320at2"/>
<proteinExistence type="predicted"/>
<accession>A0A4U1MNL7</accession>
<keyword evidence="1" id="KW-0808">Transferase</keyword>
<dbReference type="GO" id="GO:0004674">
    <property type="term" value="F:protein serine/threonine kinase activity"/>
    <property type="evidence" value="ECO:0007669"/>
    <property type="project" value="UniProtKB-KW"/>
</dbReference>
<dbReference type="InterPro" id="IPR052396">
    <property type="entry name" value="Meiotic_Drive_Suppr_Kinase"/>
</dbReference>
<dbReference type="SUPFAM" id="SSF56112">
    <property type="entry name" value="Protein kinase-like (PK-like)"/>
    <property type="match status" value="1"/>
</dbReference>
<sequence>MNDIANVVTRIIIKGETVVTKPDELVIVGRGRSAVVFKLPGEKKVLKVFYPEYVHLAAQEASIYHELDNANYYPILYEEGAGYLVLEYLEGMTLYECLRQGIVITEEIIKKVDQALDYARQKDLNPSDTHLQNVMLLSSGEVRVIDVVRFRQSTICTHWDDLKSVYYAYYQHSYFPKKYPKWVIETIIKLYRHGYIRIKKRM</sequence>
<evidence type="ECO:0000313" key="2">
    <source>
        <dbReference type="Proteomes" id="UP000310541"/>
    </source>
</evidence>
<organism evidence="1 2">
    <name type="scientific">Guptibacillus hwajinpoensis</name>
    <dbReference type="NCBI Taxonomy" id="208199"/>
    <lineage>
        <taxon>Bacteria</taxon>
        <taxon>Bacillati</taxon>
        <taxon>Bacillota</taxon>
        <taxon>Bacilli</taxon>
        <taxon>Bacillales</taxon>
        <taxon>Guptibacillaceae</taxon>
        <taxon>Guptibacillus</taxon>
    </lineage>
</organism>
<reference evidence="1 2" key="1">
    <citation type="submission" date="2019-04" db="EMBL/GenBank/DDBJ databases">
        <title>Genome sequence of Bacillus hwajinpoensis strain Y2.</title>
        <authorList>
            <person name="Fair J.L."/>
            <person name="Maclea K.S."/>
        </authorList>
    </citation>
    <scope>NUCLEOTIDE SEQUENCE [LARGE SCALE GENOMIC DNA]</scope>
    <source>
        <strain evidence="1 2">Y2</strain>
    </source>
</reference>
<comment type="caution">
    <text evidence="1">The sequence shown here is derived from an EMBL/GenBank/DDBJ whole genome shotgun (WGS) entry which is preliminary data.</text>
</comment>
<dbReference type="Proteomes" id="UP000310541">
    <property type="component" value="Unassembled WGS sequence"/>
</dbReference>
<dbReference type="InterPro" id="IPR011009">
    <property type="entry name" value="Kinase-like_dom_sf"/>
</dbReference>
<name>A0A4U1MNL7_9BACL</name>
<dbReference type="PANTHER" id="PTHR37171:SF1">
    <property type="entry name" value="SERINE_THREONINE-PROTEIN KINASE YRZF-RELATED"/>
    <property type="match status" value="1"/>
</dbReference>
<keyword evidence="1" id="KW-0418">Kinase</keyword>
<dbReference type="AlphaFoldDB" id="A0A4U1MNL7"/>
<dbReference type="RefSeq" id="WP_136945920.1">
    <property type="nucleotide sequence ID" value="NZ_SWFM01000001.1"/>
</dbReference>
<dbReference type="EMBL" id="SWFM01000001">
    <property type="protein sequence ID" value="TKD72070.1"/>
    <property type="molecule type" value="Genomic_DNA"/>
</dbReference>
<gene>
    <name evidence="1" type="ORF">FBF83_04530</name>
</gene>
<keyword evidence="1" id="KW-0723">Serine/threonine-protein kinase</keyword>
<dbReference type="Gene3D" id="1.10.510.10">
    <property type="entry name" value="Transferase(Phosphotransferase) domain 1"/>
    <property type="match status" value="1"/>
</dbReference>